<dbReference type="EMBL" id="MGAF01000010">
    <property type="protein sequence ID" value="OGK42125.1"/>
    <property type="molecule type" value="Genomic_DNA"/>
</dbReference>
<name>A0A1F7IFJ8_9BACT</name>
<keyword evidence="1" id="KW-0472">Membrane</keyword>
<keyword evidence="1" id="KW-1133">Transmembrane helix</keyword>
<proteinExistence type="predicted"/>
<organism evidence="2 3">
    <name type="scientific">Candidatus Roizmanbacteria bacterium RIFCSPLOWO2_01_FULL_35_13</name>
    <dbReference type="NCBI Taxonomy" id="1802055"/>
    <lineage>
        <taxon>Bacteria</taxon>
        <taxon>Candidatus Roizmaniibacteriota</taxon>
    </lineage>
</organism>
<evidence type="ECO:0000313" key="3">
    <source>
        <dbReference type="Proteomes" id="UP000179270"/>
    </source>
</evidence>
<dbReference type="STRING" id="1802055.A3A74_04780"/>
<gene>
    <name evidence="2" type="ORF">A3A74_04780</name>
</gene>
<feature type="transmembrane region" description="Helical" evidence="1">
    <location>
        <begin position="81"/>
        <end position="102"/>
    </location>
</feature>
<sequence>MNSRFYSKPLNNTFFLGLEILITIYGLFLFYVAWIILSFRWFSSQPDYVTGFIFCLLAIFYLGFAVWSAKTRRKTKLSNRHAYLLVLLACSPIIWLILTGLASL</sequence>
<comment type="caution">
    <text evidence="2">The sequence shown here is derived from an EMBL/GenBank/DDBJ whole genome shotgun (WGS) entry which is preliminary data.</text>
</comment>
<evidence type="ECO:0000313" key="2">
    <source>
        <dbReference type="EMBL" id="OGK42125.1"/>
    </source>
</evidence>
<protein>
    <submittedName>
        <fullName evidence="2">Uncharacterized protein</fullName>
    </submittedName>
</protein>
<feature type="transmembrane region" description="Helical" evidence="1">
    <location>
        <begin position="12"/>
        <end position="36"/>
    </location>
</feature>
<feature type="transmembrane region" description="Helical" evidence="1">
    <location>
        <begin position="48"/>
        <end position="69"/>
    </location>
</feature>
<accession>A0A1F7IFJ8</accession>
<keyword evidence="1" id="KW-0812">Transmembrane</keyword>
<reference evidence="2 3" key="1">
    <citation type="journal article" date="2016" name="Nat. Commun.">
        <title>Thousands of microbial genomes shed light on interconnected biogeochemical processes in an aquifer system.</title>
        <authorList>
            <person name="Anantharaman K."/>
            <person name="Brown C.T."/>
            <person name="Hug L.A."/>
            <person name="Sharon I."/>
            <person name="Castelle C.J."/>
            <person name="Probst A.J."/>
            <person name="Thomas B.C."/>
            <person name="Singh A."/>
            <person name="Wilkins M.J."/>
            <person name="Karaoz U."/>
            <person name="Brodie E.L."/>
            <person name="Williams K.H."/>
            <person name="Hubbard S.S."/>
            <person name="Banfield J.F."/>
        </authorList>
    </citation>
    <scope>NUCLEOTIDE SEQUENCE [LARGE SCALE GENOMIC DNA]</scope>
</reference>
<dbReference type="AlphaFoldDB" id="A0A1F7IFJ8"/>
<evidence type="ECO:0000256" key="1">
    <source>
        <dbReference type="SAM" id="Phobius"/>
    </source>
</evidence>
<dbReference type="Proteomes" id="UP000179270">
    <property type="component" value="Unassembled WGS sequence"/>
</dbReference>